<evidence type="ECO:0000256" key="1">
    <source>
        <dbReference type="ARBA" id="ARBA00007447"/>
    </source>
</evidence>
<dbReference type="AlphaFoldDB" id="A0A2T9Z1Y0"/>
<dbReference type="InterPro" id="IPR033121">
    <property type="entry name" value="PEPTIDASE_A1"/>
</dbReference>
<name>A0A2T9Z1Y0_9FUNG</name>
<dbReference type="Gene3D" id="2.40.70.10">
    <property type="entry name" value="Acid Proteases"/>
    <property type="match status" value="2"/>
</dbReference>
<feature type="domain" description="Peptidase A1" evidence="2">
    <location>
        <begin position="50"/>
        <end position="348"/>
    </location>
</feature>
<dbReference type="STRING" id="61424.A0A2T9Z1Y0"/>
<gene>
    <name evidence="3" type="ORF">BB559_001463</name>
</gene>
<keyword evidence="4" id="KW-1185">Reference proteome</keyword>
<dbReference type="Proteomes" id="UP000245699">
    <property type="component" value="Unassembled WGS sequence"/>
</dbReference>
<sequence length="349" mass="39660">MNLGIAVSNQIVSIPVKNPNKKNKIFKRTDNGDEGNGRIDVNMIRGDNGYYVELGVGNPQQNLRFQIDTESYIQLIVSDKCDSCFINPENRKKFNGIDTKSFLLDKQANFVKFGISFGGYLPTEPLYLRKDISENVEFMALSITSEDIESFIGYDGVIGIGYPKTDTFHQNLGYGNSFIDNCLRRDKIISINLKPGVEKISFGYQNKERTTLDTVWVNQIERNSFKFSTQKVKIGLTEFQNIKKAIVNPIYQKTYLQRDQISIINSFIANSRNCMNINALPAITFTIGDGMLTLEPKDYITFNNGVCESNIEEIDSDKFDSDIYILGQNFFQKYVVTFDYGNSKIGFTN</sequence>
<evidence type="ECO:0000313" key="4">
    <source>
        <dbReference type="Proteomes" id="UP000245699"/>
    </source>
</evidence>
<dbReference type="InterPro" id="IPR021109">
    <property type="entry name" value="Peptidase_aspartic_dom_sf"/>
</dbReference>
<dbReference type="SUPFAM" id="SSF50630">
    <property type="entry name" value="Acid proteases"/>
    <property type="match status" value="1"/>
</dbReference>
<evidence type="ECO:0000313" key="3">
    <source>
        <dbReference type="EMBL" id="PVU98569.1"/>
    </source>
</evidence>
<organism evidence="3 4">
    <name type="scientific">Furculomyces boomerangus</name>
    <dbReference type="NCBI Taxonomy" id="61424"/>
    <lineage>
        <taxon>Eukaryota</taxon>
        <taxon>Fungi</taxon>
        <taxon>Fungi incertae sedis</taxon>
        <taxon>Zoopagomycota</taxon>
        <taxon>Kickxellomycotina</taxon>
        <taxon>Harpellomycetes</taxon>
        <taxon>Harpellales</taxon>
        <taxon>Harpellaceae</taxon>
        <taxon>Furculomyces</taxon>
    </lineage>
</organism>
<reference evidence="3 4" key="1">
    <citation type="journal article" date="2018" name="MBio">
        <title>Comparative Genomics Reveals the Core Gene Toolbox for the Fungus-Insect Symbiosis.</title>
        <authorList>
            <person name="Wang Y."/>
            <person name="Stata M."/>
            <person name="Wang W."/>
            <person name="Stajich J.E."/>
            <person name="White M.M."/>
            <person name="Moncalvo J.M."/>
        </authorList>
    </citation>
    <scope>NUCLEOTIDE SEQUENCE [LARGE SCALE GENOMIC DNA]</scope>
    <source>
        <strain evidence="3 4">AUS-77-4</strain>
    </source>
</reference>
<evidence type="ECO:0000259" key="2">
    <source>
        <dbReference type="PROSITE" id="PS51767"/>
    </source>
</evidence>
<dbReference type="InterPro" id="IPR034164">
    <property type="entry name" value="Pepsin-like_dom"/>
</dbReference>
<dbReference type="Pfam" id="PF00026">
    <property type="entry name" value="Asp"/>
    <property type="match status" value="1"/>
</dbReference>
<comment type="similarity">
    <text evidence="1">Belongs to the peptidase A1 family.</text>
</comment>
<dbReference type="InterPro" id="IPR001461">
    <property type="entry name" value="Aspartic_peptidase_A1"/>
</dbReference>
<dbReference type="OrthoDB" id="2747330at2759"/>
<dbReference type="GO" id="GO:0004190">
    <property type="term" value="F:aspartic-type endopeptidase activity"/>
    <property type="evidence" value="ECO:0007669"/>
    <property type="project" value="InterPro"/>
</dbReference>
<comment type="caution">
    <text evidence="3">The sequence shown here is derived from an EMBL/GenBank/DDBJ whole genome shotgun (WGS) entry which is preliminary data.</text>
</comment>
<dbReference type="PANTHER" id="PTHR47966">
    <property type="entry name" value="BETA-SITE APP-CLEAVING ENZYME, ISOFORM A-RELATED"/>
    <property type="match status" value="1"/>
</dbReference>
<dbReference type="EMBL" id="MBFT01000074">
    <property type="protein sequence ID" value="PVU98569.1"/>
    <property type="molecule type" value="Genomic_DNA"/>
</dbReference>
<dbReference type="PANTHER" id="PTHR47966:SF51">
    <property type="entry name" value="BETA-SITE APP-CLEAVING ENZYME, ISOFORM A-RELATED"/>
    <property type="match status" value="1"/>
</dbReference>
<proteinExistence type="inferred from homology"/>
<dbReference type="GO" id="GO:0006508">
    <property type="term" value="P:proteolysis"/>
    <property type="evidence" value="ECO:0007669"/>
    <property type="project" value="InterPro"/>
</dbReference>
<dbReference type="CDD" id="cd05471">
    <property type="entry name" value="pepsin_like"/>
    <property type="match status" value="1"/>
</dbReference>
<accession>A0A2T9Z1Y0</accession>
<protein>
    <recommendedName>
        <fullName evidence="2">Peptidase A1 domain-containing protein</fullName>
    </recommendedName>
</protein>
<dbReference type="PROSITE" id="PS51767">
    <property type="entry name" value="PEPTIDASE_A1"/>
    <property type="match status" value="1"/>
</dbReference>